<accession>A0A382C311</accession>
<sequence length="35" mass="4095">MTRNGYKYNPIFNPVTTVNRITISATMAQYRLIVF</sequence>
<dbReference type="EMBL" id="UINC01032504">
    <property type="protein sequence ID" value="SVB20274.1"/>
    <property type="molecule type" value="Genomic_DNA"/>
</dbReference>
<proteinExistence type="predicted"/>
<protein>
    <submittedName>
        <fullName evidence="1">Uncharacterized protein</fullName>
    </submittedName>
</protein>
<dbReference type="AlphaFoldDB" id="A0A382C311"/>
<name>A0A382C311_9ZZZZ</name>
<organism evidence="1">
    <name type="scientific">marine metagenome</name>
    <dbReference type="NCBI Taxonomy" id="408172"/>
    <lineage>
        <taxon>unclassified sequences</taxon>
        <taxon>metagenomes</taxon>
        <taxon>ecological metagenomes</taxon>
    </lineage>
</organism>
<reference evidence="1" key="1">
    <citation type="submission" date="2018-05" db="EMBL/GenBank/DDBJ databases">
        <authorList>
            <person name="Lanie J.A."/>
            <person name="Ng W.-L."/>
            <person name="Kazmierczak K.M."/>
            <person name="Andrzejewski T.M."/>
            <person name="Davidsen T.M."/>
            <person name="Wayne K.J."/>
            <person name="Tettelin H."/>
            <person name="Glass J.I."/>
            <person name="Rusch D."/>
            <person name="Podicherti R."/>
            <person name="Tsui H.-C.T."/>
            <person name="Winkler M.E."/>
        </authorList>
    </citation>
    <scope>NUCLEOTIDE SEQUENCE</scope>
</reference>
<evidence type="ECO:0000313" key="1">
    <source>
        <dbReference type="EMBL" id="SVB20274.1"/>
    </source>
</evidence>
<gene>
    <name evidence="1" type="ORF">METZ01_LOCUS173128</name>
</gene>